<dbReference type="Gene3D" id="1.10.1660.10">
    <property type="match status" value="1"/>
</dbReference>
<proteinExistence type="predicted"/>
<sequence length="207" mass="23328">MGNDFQTFEKALTSKDIAAMIGIAESTVRKYAAALEEAGYPFTKDGTGEKAARIFTEPDAMVMRHLKELREKTNIPVEQAAQLISSKHPKGMTQAAAFNATALKPNYDTVINAINERHEERYTSLESKMDSLMELNKALLERLDKRDAVIQELAETLNTQKAIAAADEDRLEERDRKRDEQVTQILQEIREAKQLAGKSVWSRIFGK</sequence>
<comment type="caution">
    <text evidence="2">The sequence shown here is derived from an EMBL/GenBank/DDBJ whole genome shotgun (WGS) entry which is preliminary data.</text>
</comment>
<name>A0ABX0JF79_9BACL</name>
<evidence type="ECO:0008006" key="4">
    <source>
        <dbReference type="Google" id="ProtNLM"/>
    </source>
</evidence>
<evidence type="ECO:0000313" key="2">
    <source>
        <dbReference type="EMBL" id="NHN33552.1"/>
    </source>
</evidence>
<keyword evidence="3" id="KW-1185">Reference proteome</keyword>
<keyword evidence="1" id="KW-0175">Coiled coil</keyword>
<organism evidence="2 3">
    <name type="scientific">Paenibacillus agricola</name>
    <dbReference type="NCBI Taxonomy" id="2716264"/>
    <lineage>
        <taxon>Bacteria</taxon>
        <taxon>Bacillati</taxon>
        <taxon>Bacillota</taxon>
        <taxon>Bacilli</taxon>
        <taxon>Bacillales</taxon>
        <taxon>Paenibacillaceae</taxon>
        <taxon>Paenibacillus</taxon>
    </lineage>
</organism>
<dbReference type="Proteomes" id="UP001165962">
    <property type="component" value="Unassembled WGS sequence"/>
</dbReference>
<reference evidence="2" key="1">
    <citation type="submission" date="2020-03" db="EMBL/GenBank/DDBJ databases">
        <title>Draft sequencing of Paenibacilllus sp. S3N08.</title>
        <authorList>
            <person name="Kim D.-U."/>
        </authorList>
    </citation>
    <scope>NUCLEOTIDE SEQUENCE</scope>
    <source>
        <strain evidence="2">S3N08</strain>
    </source>
</reference>
<feature type="coiled-coil region" evidence="1">
    <location>
        <begin position="115"/>
        <end position="174"/>
    </location>
</feature>
<evidence type="ECO:0000256" key="1">
    <source>
        <dbReference type="SAM" id="Coils"/>
    </source>
</evidence>
<accession>A0ABX0JF79</accession>
<dbReference type="EMBL" id="JAAOIW010000012">
    <property type="protein sequence ID" value="NHN33552.1"/>
    <property type="molecule type" value="Genomic_DNA"/>
</dbReference>
<protein>
    <recommendedName>
        <fullName evidence="4">HTH merR-type domain-containing protein</fullName>
    </recommendedName>
</protein>
<dbReference type="RefSeq" id="WP_166153853.1">
    <property type="nucleotide sequence ID" value="NZ_JAAOIW010000012.1"/>
</dbReference>
<evidence type="ECO:0000313" key="3">
    <source>
        <dbReference type="Proteomes" id="UP001165962"/>
    </source>
</evidence>
<gene>
    <name evidence="2" type="ORF">G9U52_27425</name>
</gene>